<name>A0ABV0SN17_9TELE</name>
<protein>
    <submittedName>
        <fullName evidence="1">Uncharacterized protein</fullName>
    </submittedName>
</protein>
<dbReference type="EMBL" id="JAHRIQ010002200">
    <property type="protein sequence ID" value="MEQ2221955.1"/>
    <property type="molecule type" value="Genomic_DNA"/>
</dbReference>
<keyword evidence="2" id="KW-1185">Reference proteome</keyword>
<reference evidence="1 2" key="1">
    <citation type="submission" date="2021-06" db="EMBL/GenBank/DDBJ databases">
        <authorList>
            <person name="Palmer J.M."/>
        </authorList>
    </citation>
    <scope>NUCLEOTIDE SEQUENCE [LARGE SCALE GENOMIC DNA]</scope>
    <source>
        <strain evidence="2">if_2019</strain>
        <tissue evidence="1">Muscle</tissue>
    </source>
</reference>
<proteinExistence type="predicted"/>
<accession>A0ABV0SN17</accession>
<organism evidence="1 2">
    <name type="scientific">Ilyodon furcidens</name>
    <name type="common">goldbreast splitfin</name>
    <dbReference type="NCBI Taxonomy" id="33524"/>
    <lineage>
        <taxon>Eukaryota</taxon>
        <taxon>Metazoa</taxon>
        <taxon>Chordata</taxon>
        <taxon>Craniata</taxon>
        <taxon>Vertebrata</taxon>
        <taxon>Euteleostomi</taxon>
        <taxon>Actinopterygii</taxon>
        <taxon>Neopterygii</taxon>
        <taxon>Teleostei</taxon>
        <taxon>Neoteleostei</taxon>
        <taxon>Acanthomorphata</taxon>
        <taxon>Ovalentaria</taxon>
        <taxon>Atherinomorphae</taxon>
        <taxon>Cyprinodontiformes</taxon>
        <taxon>Goodeidae</taxon>
        <taxon>Ilyodon</taxon>
    </lineage>
</organism>
<sequence>MCFRILPFDKDFRKSTLYHFPFLKYKNKDNGASGGEHFDENAMFKKVIYVDDKRSTFIWAIVNISEFKKNFCQQKFRLSSFLNTSKCVIICFSKMVFHQA</sequence>
<comment type="caution">
    <text evidence="1">The sequence shown here is derived from an EMBL/GenBank/DDBJ whole genome shotgun (WGS) entry which is preliminary data.</text>
</comment>
<evidence type="ECO:0000313" key="2">
    <source>
        <dbReference type="Proteomes" id="UP001482620"/>
    </source>
</evidence>
<gene>
    <name evidence="1" type="ORF">ILYODFUR_020978</name>
</gene>
<dbReference type="Proteomes" id="UP001482620">
    <property type="component" value="Unassembled WGS sequence"/>
</dbReference>
<evidence type="ECO:0000313" key="1">
    <source>
        <dbReference type="EMBL" id="MEQ2221955.1"/>
    </source>
</evidence>